<name>A0A7C9IKI4_9BACT</name>
<feature type="compositionally biased region" description="Low complexity" evidence="1">
    <location>
        <begin position="174"/>
        <end position="207"/>
    </location>
</feature>
<evidence type="ECO:0000256" key="2">
    <source>
        <dbReference type="SAM" id="Phobius"/>
    </source>
</evidence>
<dbReference type="RefSeq" id="WP_160958731.1">
    <property type="nucleotide sequence ID" value="NZ_WVUD01000003.1"/>
</dbReference>
<gene>
    <name evidence="4" type="ORF">GTA51_03525</name>
</gene>
<evidence type="ECO:0000313" key="5">
    <source>
        <dbReference type="Proteomes" id="UP000482487"/>
    </source>
</evidence>
<comment type="caution">
    <text evidence="4">The sequence shown here is derived from an EMBL/GenBank/DDBJ whole genome shotgun (WGS) entry which is preliminary data.</text>
</comment>
<protein>
    <submittedName>
        <fullName evidence="4">DUF3426 domain-containing protein</fullName>
    </submittedName>
</protein>
<reference evidence="4 5" key="1">
    <citation type="submission" date="2020-01" db="EMBL/GenBank/DDBJ databases">
        <title>Genome sequence of Desulfovibrio aerotolerans DSM 16695(T).</title>
        <authorList>
            <person name="Karnachuk O."/>
            <person name="Avakyan M."/>
            <person name="Mardanov A."/>
            <person name="Kadnikov V."/>
            <person name="Ravin N."/>
        </authorList>
    </citation>
    <scope>NUCLEOTIDE SEQUENCE [LARGE SCALE GENOMIC DNA]</scope>
    <source>
        <strain evidence="4 5">DSM 16695</strain>
    </source>
</reference>
<feature type="region of interest" description="Disordered" evidence="1">
    <location>
        <begin position="83"/>
        <end position="130"/>
    </location>
</feature>
<feature type="domain" description="Zinc finger/thioredoxin putative" evidence="3">
    <location>
        <begin position="1"/>
        <end position="35"/>
    </location>
</feature>
<dbReference type="AlphaFoldDB" id="A0A7C9IKI4"/>
<keyword evidence="2" id="KW-0472">Membrane</keyword>
<dbReference type="InterPro" id="IPR011723">
    <property type="entry name" value="Znf/thioredoxin_put"/>
</dbReference>
<organism evidence="4 5">
    <name type="scientific">Solidesulfovibrio aerotolerans</name>
    <dbReference type="NCBI Taxonomy" id="295255"/>
    <lineage>
        <taxon>Bacteria</taxon>
        <taxon>Pseudomonadati</taxon>
        <taxon>Thermodesulfobacteriota</taxon>
        <taxon>Desulfovibrionia</taxon>
        <taxon>Desulfovibrionales</taxon>
        <taxon>Desulfovibrionaceae</taxon>
        <taxon>Solidesulfovibrio</taxon>
    </lineage>
</organism>
<keyword evidence="5" id="KW-1185">Reference proteome</keyword>
<dbReference type="Pfam" id="PF11906">
    <property type="entry name" value="DUF3426"/>
    <property type="match status" value="1"/>
</dbReference>
<sequence length="344" mass="36320">MIVQCPNCQAKFKLPDGKVGPAGAKLRCGKCRNVFHVEPPAPPEADGLADFDFPDDLAPTPSRAGAAGGGAIMPDDGVPAGLFHSESYDGTATSKKKRDPEPDVEDDFPGAPVKPGFSLDDVADLSLSGGRPSKERRKRLLIIGGVLVFLVVVTLAAVHFLDLWPGRKAAKDAAQTAPAETATPAGEAAKPADKAAAPATPAAPGAQKPEEAAKVKDIMLQNVRQYYVSNEKAGQLFVIEGKAVNNFKAPKEMIKLEASLFDEKGGTLAAKEELAGNTVSLFQLQVMTRDELKNALASQVGVLTNNTNIAPAGEVPFMMVFFDPPEAVKEFGVKVIDVKDPPRQ</sequence>
<dbReference type="NCBIfam" id="TIGR02098">
    <property type="entry name" value="MJ0042_CXXC"/>
    <property type="match status" value="1"/>
</dbReference>
<feature type="transmembrane region" description="Helical" evidence="2">
    <location>
        <begin position="140"/>
        <end position="161"/>
    </location>
</feature>
<evidence type="ECO:0000313" key="4">
    <source>
        <dbReference type="EMBL" id="MYL82206.1"/>
    </source>
</evidence>
<accession>A0A7C9IKI4</accession>
<dbReference type="Pfam" id="PF13717">
    <property type="entry name" value="Zn_ribbon_4"/>
    <property type="match status" value="1"/>
</dbReference>
<dbReference type="InterPro" id="IPR021834">
    <property type="entry name" value="DUF3426"/>
</dbReference>
<dbReference type="EMBL" id="WVUD01000003">
    <property type="protein sequence ID" value="MYL82206.1"/>
    <property type="molecule type" value="Genomic_DNA"/>
</dbReference>
<keyword evidence="2" id="KW-0812">Transmembrane</keyword>
<feature type="region of interest" description="Disordered" evidence="1">
    <location>
        <begin position="174"/>
        <end position="211"/>
    </location>
</feature>
<proteinExistence type="predicted"/>
<dbReference type="Gene3D" id="2.30.30.380">
    <property type="entry name" value="Zn-finger domain of Sec23/24"/>
    <property type="match status" value="1"/>
</dbReference>
<dbReference type="Proteomes" id="UP000482487">
    <property type="component" value="Unassembled WGS sequence"/>
</dbReference>
<evidence type="ECO:0000259" key="3">
    <source>
        <dbReference type="Pfam" id="PF13717"/>
    </source>
</evidence>
<evidence type="ECO:0000256" key="1">
    <source>
        <dbReference type="SAM" id="MobiDB-lite"/>
    </source>
</evidence>
<keyword evidence="2" id="KW-1133">Transmembrane helix</keyword>
<dbReference type="OrthoDB" id="5506264at2"/>